<dbReference type="Proteomes" id="UP001212152">
    <property type="component" value="Unassembled WGS sequence"/>
</dbReference>
<evidence type="ECO:0000313" key="2">
    <source>
        <dbReference type="Proteomes" id="UP001212152"/>
    </source>
</evidence>
<protein>
    <submittedName>
        <fullName evidence="1">Uncharacterized protein</fullName>
    </submittedName>
</protein>
<accession>A0AAD5TKG0</accession>
<dbReference type="AlphaFoldDB" id="A0AAD5TKG0"/>
<comment type="caution">
    <text evidence="1">The sequence shown here is derived from an EMBL/GenBank/DDBJ whole genome shotgun (WGS) entry which is preliminary data.</text>
</comment>
<gene>
    <name evidence="1" type="ORF">HDU87_006674</name>
</gene>
<dbReference type="EMBL" id="JADGJQ010000059">
    <property type="protein sequence ID" value="KAJ3174882.1"/>
    <property type="molecule type" value="Genomic_DNA"/>
</dbReference>
<evidence type="ECO:0000313" key="1">
    <source>
        <dbReference type="EMBL" id="KAJ3174882.1"/>
    </source>
</evidence>
<sequence>MYPHTLIIINYVNQDASLRTPARKAPTTLPGHVRTPFLIASASPAHAAPKHPFVGPTAELWDAYITSQIKKARYGASETIKQQARHRLSLAQWFIADTAIAAIPQVTSGALTYREVLAGTRLPVISASVVSRLDDPERAWAIPALAAQQSVCLSRAWWPFDPCVTLPLGLVTGIVTLLTLDTASADLDTVEDDERSLAINLLKLIITYLAHGDWQVSQERYHRFEHGFTRSDIDITASSRVCGRHRVPLLVSEFQAGTSTSVHKDFVKCPAQAVSDTRALLEFIPRHRVSAVKTHLLLGSGRFLQFEVLQAVCLPSACGTAPRDSGIFWALDSNGPSFDFRFGPEGNAARLVSALRMAQYFRDVVIPDAEALLSQLLVPVGDTPEHTLPALPHDPPTSRQCGLYTPVGKRNVLAHAEPAE</sequence>
<proteinExistence type="predicted"/>
<reference evidence="1" key="1">
    <citation type="submission" date="2020-05" db="EMBL/GenBank/DDBJ databases">
        <title>Phylogenomic resolution of chytrid fungi.</title>
        <authorList>
            <person name="Stajich J.E."/>
            <person name="Amses K."/>
            <person name="Simmons R."/>
            <person name="Seto K."/>
            <person name="Myers J."/>
            <person name="Bonds A."/>
            <person name="Quandt C.A."/>
            <person name="Barry K."/>
            <person name="Liu P."/>
            <person name="Grigoriev I."/>
            <person name="Longcore J.E."/>
            <person name="James T.Y."/>
        </authorList>
    </citation>
    <scope>NUCLEOTIDE SEQUENCE</scope>
    <source>
        <strain evidence="1">JEL0379</strain>
    </source>
</reference>
<name>A0AAD5TKG0_9FUNG</name>
<keyword evidence="2" id="KW-1185">Reference proteome</keyword>
<organism evidence="1 2">
    <name type="scientific">Geranomyces variabilis</name>
    <dbReference type="NCBI Taxonomy" id="109894"/>
    <lineage>
        <taxon>Eukaryota</taxon>
        <taxon>Fungi</taxon>
        <taxon>Fungi incertae sedis</taxon>
        <taxon>Chytridiomycota</taxon>
        <taxon>Chytridiomycota incertae sedis</taxon>
        <taxon>Chytridiomycetes</taxon>
        <taxon>Spizellomycetales</taxon>
        <taxon>Powellomycetaceae</taxon>
        <taxon>Geranomyces</taxon>
    </lineage>
</organism>